<dbReference type="Gene3D" id="3.40.50.150">
    <property type="entry name" value="Vaccinia Virus protein VP39"/>
    <property type="match status" value="1"/>
</dbReference>
<keyword evidence="1" id="KW-0489">Methyltransferase</keyword>
<keyword evidence="2" id="KW-1185">Reference proteome</keyword>
<dbReference type="PANTHER" id="PTHR43591">
    <property type="entry name" value="METHYLTRANSFERASE"/>
    <property type="match status" value="1"/>
</dbReference>
<dbReference type="InterPro" id="IPR029063">
    <property type="entry name" value="SAM-dependent_MTases_sf"/>
</dbReference>
<dbReference type="EC" id="2.1.1.-" evidence="1"/>
<dbReference type="EMBL" id="JBHSCR010000002">
    <property type="protein sequence ID" value="MFC4346954.1"/>
    <property type="molecule type" value="Genomic_DNA"/>
</dbReference>
<dbReference type="GO" id="GO:0032259">
    <property type="term" value="P:methylation"/>
    <property type="evidence" value="ECO:0007669"/>
    <property type="project" value="UniProtKB-KW"/>
</dbReference>
<proteinExistence type="predicted"/>
<reference evidence="2" key="1">
    <citation type="journal article" date="2019" name="Int. J. Syst. Evol. Microbiol.">
        <title>The Global Catalogue of Microorganisms (GCM) 10K type strain sequencing project: providing services to taxonomists for standard genome sequencing and annotation.</title>
        <authorList>
            <consortium name="The Broad Institute Genomics Platform"/>
            <consortium name="The Broad Institute Genome Sequencing Center for Infectious Disease"/>
            <person name="Wu L."/>
            <person name="Ma J."/>
        </authorList>
    </citation>
    <scope>NUCLEOTIDE SEQUENCE [LARGE SCALE GENOMIC DNA]</scope>
    <source>
        <strain evidence="2">CGMCC 1.15304</strain>
    </source>
</reference>
<evidence type="ECO:0000313" key="2">
    <source>
        <dbReference type="Proteomes" id="UP001595776"/>
    </source>
</evidence>
<dbReference type="PANTHER" id="PTHR43591:SF24">
    <property type="entry name" value="2-METHOXY-6-POLYPRENYL-1,4-BENZOQUINOL METHYLASE, MITOCHONDRIAL"/>
    <property type="match status" value="1"/>
</dbReference>
<dbReference type="Pfam" id="PF01209">
    <property type="entry name" value="Ubie_methyltran"/>
    <property type="match status" value="1"/>
</dbReference>
<protein>
    <submittedName>
        <fullName evidence="1">Class I SAM-dependent methyltransferase</fullName>
        <ecNumber evidence="1">2.1.1.-</ecNumber>
    </submittedName>
</protein>
<dbReference type="GO" id="GO:0008168">
    <property type="term" value="F:methyltransferase activity"/>
    <property type="evidence" value="ECO:0007669"/>
    <property type="project" value="UniProtKB-KW"/>
</dbReference>
<dbReference type="SUPFAM" id="SSF53335">
    <property type="entry name" value="S-adenosyl-L-methionine-dependent methyltransferases"/>
    <property type="match status" value="1"/>
</dbReference>
<sequence length="321" mass="34817">MGDKENSWFWRDYWQQGQLACCLSDDLRAGYDGLLAETWADFFARLTDRASILDVCTGNGGAALLAAKAARNLGCSFDILGVDLALIDPAAHVKIDPDLIRAVRFEGGVDAAALPFEDGRFDAVTSQFGIEYAGLDHPALEAARVLKNGGRLRFVVHATKGIAEEGARHELTLVPTLGSARLHEALRRALKAVDSLNRGQGTRSEAESAVEQFIGEIEELDSKLKDHPNQATILTLGRRLLRLFEAMETAAIPDILREVDASERSVEAHLLRLEALAGAASTEEDITCAVGAMRVAGVDARYHALMDGPDMLAWVIEGLKR</sequence>
<name>A0ABV8U8I3_9PROT</name>
<comment type="caution">
    <text evidence="1">The sequence shown here is derived from an EMBL/GenBank/DDBJ whole genome shotgun (WGS) entry which is preliminary data.</text>
</comment>
<gene>
    <name evidence="1" type="ORF">ACFO5Q_03765</name>
</gene>
<evidence type="ECO:0000313" key="1">
    <source>
        <dbReference type="EMBL" id="MFC4346954.1"/>
    </source>
</evidence>
<organism evidence="1 2">
    <name type="scientific">Kordiimonas lipolytica</name>
    <dbReference type="NCBI Taxonomy" id="1662421"/>
    <lineage>
        <taxon>Bacteria</taxon>
        <taxon>Pseudomonadati</taxon>
        <taxon>Pseudomonadota</taxon>
        <taxon>Alphaproteobacteria</taxon>
        <taxon>Kordiimonadales</taxon>
        <taxon>Kordiimonadaceae</taxon>
        <taxon>Kordiimonas</taxon>
    </lineage>
</organism>
<dbReference type="CDD" id="cd02440">
    <property type="entry name" value="AdoMet_MTases"/>
    <property type="match status" value="1"/>
</dbReference>
<accession>A0ABV8U8I3</accession>
<dbReference type="RefSeq" id="WP_068147635.1">
    <property type="nucleotide sequence ID" value="NZ_JBHSCR010000002.1"/>
</dbReference>
<keyword evidence="1" id="KW-0808">Transferase</keyword>
<dbReference type="Proteomes" id="UP001595776">
    <property type="component" value="Unassembled WGS sequence"/>
</dbReference>